<dbReference type="AlphaFoldDB" id="A0A917DYB6"/>
<dbReference type="InterPro" id="IPR029068">
    <property type="entry name" value="Glyas_Bleomycin-R_OHBP_Dase"/>
</dbReference>
<organism evidence="3 4">
    <name type="scientific">Croceicoccus mobilis</name>
    <dbReference type="NCBI Taxonomy" id="1703339"/>
    <lineage>
        <taxon>Bacteria</taxon>
        <taxon>Pseudomonadati</taxon>
        <taxon>Pseudomonadota</taxon>
        <taxon>Alphaproteobacteria</taxon>
        <taxon>Sphingomonadales</taxon>
        <taxon>Erythrobacteraceae</taxon>
        <taxon>Croceicoccus</taxon>
    </lineage>
</organism>
<dbReference type="PROSITE" id="PS51819">
    <property type="entry name" value="VOC"/>
    <property type="match status" value="1"/>
</dbReference>
<dbReference type="PANTHER" id="PTHR43048:SF5">
    <property type="entry name" value="BLR5325 PROTEIN"/>
    <property type="match status" value="1"/>
</dbReference>
<keyword evidence="4" id="KW-1185">Reference proteome</keyword>
<proteinExistence type="predicted"/>
<dbReference type="InterPro" id="IPR037523">
    <property type="entry name" value="VOC_core"/>
</dbReference>
<evidence type="ECO:0000313" key="4">
    <source>
        <dbReference type="Proteomes" id="UP000612349"/>
    </source>
</evidence>
<evidence type="ECO:0000259" key="2">
    <source>
        <dbReference type="PROSITE" id="PS51819"/>
    </source>
</evidence>
<evidence type="ECO:0000256" key="1">
    <source>
        <dbReference type="ARBA" id="ARBA00022723"/>
    </source>
</evidence>
<dbReference type="PANTHER" id="PTHR43048">
    <property type="entry name" value="METHYLMALONYL-COA EPIMERASE"/>
    <property type="match status" value="1"/>
</dbReference>
<dbReference type="SUPFAM" id="SSF54593">
    <property type="entry name" value="Glyoxalase/Bleomycin resistance protein/Dihydroxybiphenyl dioxygenase"/>
    <property type="match status" value="1"/>
</dbReference>
<dbReference type="InterPro" id="IPR051785">
    <property type="entry name" value="MMCE/EMCE_epimerase"/>
</dbReference>
<dbReference type="GO" id="GO:0046872">
    <property type="term" value="F:metal ion binding"/>
    <property type="evidence" value="ECO:0007669"/>
    <property type="project" value="UniProtKB-KW"/>
</dbReference>
<dbReference type="Proteomes" id="UP000612349">
    <property type="component" value="Unassembled WGS sequence"/>
</dbReference>
<dbReference type="OrthoDB" id="9795618at2"/>
<dbReference type="Pfam" id="PF00903">
    <property type="entry name" value="Glyoxalase"/>
    <property type="match status" value="1"/>
</dbReference>
<keyword evidence="1" id="KW-0479">Metal-binding</keyword>
<protein>
    <recommendedName>
        <fullName evidence="2">VOC domain-containing protein</fullName>
    </recommendedName>
</protein>
<evidence type="ECO:0000313" key="3">
    <source>
        <dbReference type="EMBL" id="GGD80505.1"/>
    </source>
</evidence>
<feature type="domain" description="VOC" evidence="2">
    <location>
        <begin position="4"/>
        <end position="145"/>
    </location>
</feature>
<accession>A0A917DYB6</accession>
<reference evidence="3" key="2">
    <citation type="submission" date="2020-09" db="EMBL/GenBank/DDBJ databases">
        <authorList>
            <person name="Sun Q."/>
            <person name="Zhou Y."/>
        </authorList>
    </citation>
    <scope>NUCLEOTIDE SEQUENCE</scope>
    <source>
        <strain evidence="3">CGMCC 1.15360</strain>
    </source>
</reference>
<dbReference type="GO" id="GO:0004493">
    <property type="term" value="F:methylmalonyl-CoA epimerase activity"/>
    <property type="evidence" value="ECO:0007669"/>
    <property type="project" value="TreeGrafter"/>
</dbReference>
<reference evidence="3" key="1">
    <citation type="journal article" date="2014" name="Int. J. Syst. Evol. Microbiol.">
        <title>Complete genome sequence of Corynebacterium casei LMG S-19264T (=DSM 44701T), isolated from a smear-ripened cheese.</title>
        <authorList>
            <consortium name="US DOE Joint Genome Institute (JGI-PGF)"/>
            <person name="Walter F."/>
            <person name="Albersmeier A."/>
            <person name="Kalinowski J."/>
            <person name="Ruckert C."/>
        </authorList>
    </citation>
    <scope>NUCLEOTIDE SEQUENCE</scope>
    <source>
        <strain evidence="3">CGMCC 1.15360</strain>
    </source>
</reference>
<dbReference type="InterPro" id="IPR004360">
    <property type="entry name" value="Glyas_Fos-R_dOase_dom"/>
</dbReference>
<comment type="caution">
    <text evidence="3">The sequence shown here is derived from an EMBL/GenBank/DDBJ whole genome shotgun (WGS) entry which is preliminary data.</text>
</comment>
<dbReference type="Gene3D" id="3.10.180.10">
    <property type="entry name" value="2,3-Dihydroxybiphenyl 1,2-Dioxygenase, domain 1"/>
    <property type="match status" value="1"/>
</dbReference>
<gene>
    <name evidence="3" type="ORF">GCM10010990_32950</name>
</gene>
<dbReference type="EMBL" id="BMIP01000009">
    <property type="protein sequence ID" value="GGD80505.1"/>
    <property type="molecule type" value="Genomic_DNA"/>
</dbReference>
<dbReference type="GO" id="GO:0046491">
    <property type="term" value="P:L-methylmalonyl-CoA metabolic process"/>
    <property type="evidence" value="ECO:0007669"/>
    <property type="project" value="TreeGrafter"/>
</dbReference>
<name>A0A917DYB6_9SPHN</name>
<sequence>MIRGLHHVAVSTPDLDRLVGFYTDVLGFEQIGWTGGWDRGNPLIDEVLALKDSAARQAMLKAGDLHLEIFEYSSPPPRPGDPDRPVCDHGYTHFCLDVVDIEAEYERLSAAGMRFHRPPLFDREQGLAATYGRDPDGNVVEIQEVLKPSHPMHMRHLPGTAK</sequence>
<dbReference type="RefSeq" id="WP_066770765.1">
    <property type="nucleotide sequence ID" value="NZ_BMIP01000009.1"/>
</dbReference>